<evidence type="ECO:0000256" key="4">
    <source>
        <dbReference type="ARBA" id="ARBA00022884"/>
    </source>
</evidence>
<feature type="region of interest" description="Disordered" evidence="5">
    <location>
        <begin position="1"/>
        <end position="24"/>
    </location>
</feature>
<dbReference type="GO" id="GO:0001510">
    <property type="term" value="P:RNA methylation"/>
    <property type="evidence" value="ECO:0007669"/>
    <property type="project" value="InterPro"/>
</dbReference>
<dbReference type="GO" id="GO:0008173">
    <property type="term" value="F:RNA methyltransferase activity"/>
    <property type="evidence" value="ECO:0007669"/>
    <property type="project" value="InterPro"/>
</dbReference>
<dbReference type="InterPro" id="IPR001678">
    <property type="entry name" value="MeTrfase_RsmB-F_NOP2_dom"/>
</dbReference>
<evidence type="ECO:0000256" key="3">
    <source>
        <dbReference type="ARBA" id="ARBA00022691"/>
    </source>
</evidence>
<protein>
    <submittedName>
        <fullName evidence="7">Ribosomal RNA small subunit methyltransferase B</fullName>
        <ecNumber evidence="7">2.1.1.176</ecNumber>
    </submittedName>
</protein>
<dbReference type="Pfam" id="PF22458">
    <property type="entry name" value="RsmF-B_ferredox"/>
    <property type="match status" value="1"/>
</dbReference>
<proteinExistence type="predicted"/>
<dbReference type="Pfam" id="PF01189">
    <property type="entry name" value="Methyltr_RsmB-F"/>
    <property type="match status" value="1"/>
</dbReference>
<dbReference type="Gene3D" id="3.40.50.150">
    <property type="entry name" value="Vaccinia Virus protein VP39"/>
    <property type="match status" value="1"/>
</dbReference>
<dbReference type="PROSITE" id="PS51686">
    <property type="entry name" value="SAM_MT_RSMB_NOP"/>
    <property type="match status" value="1"/>
</dbReference>
<keyword evidence="3" id="KW-0949">S-adenosyl-L-methionine</keyword>
<dbReference type="EC" id="2.1.1.176" evidence="7"/>
<evidence type="ECO:0000256" key="1">
    <source>
        <dbReference type="ARBA" id="ARBA00022603"/>
    </source>
</evidence>
<reference evidence="7" key="1">
    <citation type="submission" date="2018-10" db="EMBL/GenBank/DDBJ databases">
        <authorList>
            <person name="Plewniak F."/>
        </authorList>
    </citation>
    <scope>NUCLEOTIDE SEQUENCE</scope>
</reference>
<keyword evidence="4" id="KW-0694">RNA-binding</keyword>
<dbReference type="PRINTS" id="PR02008">
    <property type="entry name" value="RCMTFAMILY"/>
</dbReference>
<gene>
    <name evidence="7" type="primary">rsmB</name>
    <name evidence="7" type="ORF">CARN8_550003</name>
</gene>
<dbReference type="CDD" id="cd02440">
    <property type="entry name" value="AdoMet_MTases"/>
    <property type="match status" value="1"/>
</dbReference>
<dbReference type="InterPro" id="IPR054728">
    <property type="entry name" value="RsmB-like_ferredoxin"/>
</dbReference>
<dbReference type="PANTHER" id="PTHR22807">
    <property type="entry name" value="NOP2 YEAST -RELATED NOL1/NOP2/FMU SUN DOMAIN-CONTAINING"/>
    <property type="match status" value="1"/>
</dbReference>
<dbReference type="InterPro" id="IPR029063">
    <property type="entry name" value="SAM-dependent_MTases_sf"/>
</dbReference>
<feature type="domain" description="SAM-dependent MTase RsmB/NOP-type" evidence="6">
    <location>
        <begin position="167"/>
        <end position="446"/>
    </location>
</feature>
<dbReference type="PANTHER" id="PTHR22807:SF53">
    <property type="entry name" value="RIBOSOMAL RNA SMALL SUBUNIT METHYLTRANSFERASE B-RELATED"/>
    <property type="match status" value="1"/>
</dbReference>
<sequence>MTKNRSPLRGSTRPSPSSLKPKEEVENDGVRIPLFEALVEVLRILLAGTRPADRVLHDFFRDQSQLGGRDRAWVTEHFYALLRHWESITVLAPPTAPRRLVLASLQRVNGLSTRELQGLCRGDEERDWLAALAAQRLPDTPSVRAHLPEWVVSAVQEVLPEGEWQALGWALQKSAPLDLRVNLLKAERPAVLAALTAAGIAAEATPLSPWGVRVQGRPLLNRLPLFTEGWVEIQDEGSQLLAALVAPRRRDMVVDFCAGSGGKALHLAALMHNQGRLYAFDVAARRLEQLKPRLKRSGVSNLMPVVIARETDDRVRRLTGKIDRVLVDAPCSGMGTLRRNPDLKLRQTPEGLPALLDKQRHILEAAAQLVKPGGRLVYATCSLLPAENQIQAQEFSARHPEFVPLAASQVLAEQGIIVPDLEDPWLQLWPQRHGTDGFFAALWQRQG</sequence>
<name>A0A3P3ZRA1_9ZZZZ</name>
<dbReference type="AlphaFoldDB" id="A0A3P3ZRA1"/>
<keyword evidence="2 7" id="KW-0808">Transferase</keyword>
<dbReference type="InterPro" id="IPR023267">
    <property type="entry name" value="RCMT"/>
</dbReference>
<dbReference type="InterPro" id="IPR049560">
    <property type="entry name" value="MeTrfase_RsmB-F_NOP2_cat"/>
</dbReference>
<evidence type="ECO:0000256" key="5">
    <source>
        <dbReference type="SAM" id="MobiDB-lite"/>
    </source>
</evidence>
<dbReference type="SUPFAM" id="SSF53335">
    <property type="entry name" value="S-adenosyl-L-methionine-dependent methyltransferases"/>
    <property type="match status" value="1"/>
</dbReference>
<accession>A0A3P3ZRA1</accession>
<evidence type="ECO:0000313" key="7">
    <source>
        <dbReference type="EMBL" id="VAY89172.1"/>
    </source>
</evidence>
<evidence type="ECO:0000256" key="2">
    <source>
        <dbReference type="ARBA" id="ARBA00022679"/>
    </source>
</evidence>
<evidence type="ECO:0000259" key="6">
    <source>
        <dbReference type="PROSITE" id="PS51686"/>
    </source>
</evidence>
<dbReference type="EMBL" id="UOYP01000501">
    <property type="protein sequence ID" value="VAY89172.1"/>
    <property type="molecule type" value="Genomic_DNA"/>
</dbReference>
<keyword evidence="1 7" id="KW-0489">Methyltransferase</keyword>
<dbReference type="GO" id="GO:0003723">
    <property type="term" value="F:RNA binding"/>
    <property type="evidence" value="ECO:0007669"/>
    <property type="project" value="UniProtKB-KW"/>
</dbReference>
<organism evidence="7">
    <name type="scientific">mine drainage metagenome</name>
    <dbReference type="NCBI Taxonomy" id="410659"/>
    <lineage>
        <taxon>unclassified sequences</taxon>
        <taxon>metagenomes</taxon>
        <taxon>ecological metagenomes</taxon>
    </lineage>
</organism>